<feature type="domain" description="HTH tetR-type" evidence="3">
    <location>
        <begin position="2"/>
        <end position="62"/>
    </location>
</feature>
<sequence>MDDTQWKIMNAAIELIKKKGYSATTTKDIANLAKVNECTIFRKFKSKKDIVLCALNEKKWEPHISFDTFEQCVWELKPDLKMFASKYLENVTSELVKLSIGLRAPQIYEDIAPKIMEIPEIFKKSLQKYFEKMYEKNKIADTNFECLALMFLSMNFGFIFLKASFENKLTSIEKQEYIDKSVDIFVSGIEKI</sequence>
<organism evidence="4 5">
    <name type="scientific">Clostridium thailandense</name>
    <dbReference type="NCBI Taxonomy" id="2794346"/>
    <lineage>
        <taxon>Bacteria</taxon>
        <taxon>Bacillati</taxon>
        <taxon>Bacillota</taxon>
        <taxon>Clostridia</taxon>
        <taxon>Eubacteriales</taxon>
        <taxon>Clostridiaceae</taxon>
        <taxon>Clostridium</taxon>
    </lineage>
</organism>
<name>A0A949TXR5_9CLOT</name>
<accession>A0A949TXR5</accession>
<dbReference type="EMBL" id="JAEEGC010000034">
    <property type="protein sequence ID" value="MBV7272833.1"/>
    <property type="molecule type" value="Genomic_DNA"/>
</dbReference>
<dbReference type="PANTHER" id="PTHR43479">
    <property type="entry name" value="ACREF/ENVCD OPERON REPRESSOR-RELATED"/>
    <property type="match status" value="1"/>
</dbReference>
<keyword evidence="1 2" id="KW-0238">DNA-binding</keyword>
<evidence type="ECO:0000256" key="2">
    <source>
        <dbReference type="PROSITE-ProRule" id="PRU00335"/>
    </source>
</evidence>
<proteinExistence type="predicted"/>
<dbReference type="AlphaFoldDB" id="A0A949TXR5"/>
<dbReference type="InterPro" id="IPR050624">
    <property type="entry name" value="HTH-type_Tx_Regulator"/>
</dbReference>
<comment type="caution">
    <text evidence="4">The sequence shown here is derived from an EMBL/GenBank/DDBJ whole genome shotgun (WGS) entry which is preliminary data.</text>
</comment>
<dbReference type="PROSITE" id="PS50977">
    <property type="entry name" value="HTH_TETR_2"/>
    <property type="match status" value="1"/>
</dbReference>
<evidence type="ECO:0000259" key="3">
    <source>
        <dbReference type="PROSITE" id="PS50977"/>
    </source>
</evidence>
<evidence type="ECO:0000313" key="4">
    <source>
        <dbReference type="EMBL" id="MBV7272833.1"/>
    </source>
</evidence>
<gene>
    <name evidence="4" type="ORF">I6U48_07890</name>
</gene>
<keyword evidence="5" id="KW-1185">Reference proteome</keyword>
<feature type="DNA-binding region" description="H-T-H motif" evidence="2">
    <location>
        <begin position="25"/>
        <end position="44"/>
    </location>
</feature>
<evidence type="ECO:0000256" key="1">
    <source>
        <dbReference type="ARBA" id="ARBA00023125"/>
    </source>
</evidence>
<protein>
    <submittedName>
        <fullName evidence="4">TetR/AcrR family transcriptional regulator</fullName>
    </submittedName>
</protein>
<dbReference type="Pfam" id="PF00440">
    <property type="entry name" value="TetR_N"/>
    <property type="match status" value="1"/>
</dbReference>
<dbReference type="InterPro" id="IPR001647">
    <property type="entry name" value="HTH_TetR"/>
</dbReference>
<reference evidence="4" key="1">
    <citation type="submission" date="2020-12" db="EMBL/GenBank/DDBJ databases">
        <title>Clostridium thailandense sp. nov., a novel acetogenic bacterium isolated from peat land soil in Thailand.</title>
        <authorList>
            <person name="Chaikitkaew S."/>
            <person name="Birkeland N.K."/>
        </authorList>
    </citation>
    <scope>NUCLEOTIDE SEQUENCE</scope>
    <source>
        <strain evidence="4">PL3</strain>
    </source>
</reference>
<evidence type="ECO:0000313" key="5">
    <source>
        <dbReference type="Proteomes" id="UP000694308"/>
    </source>
</evidence>
<dbReference type="GO" id="GO:0003677">
    <property type="term" value="F:DNA binding"/>
    <property type="evidence" value="ECO:0007669"/>
    <property type="project" value="UniProtKB-UniRule"/>
</dbReference>
<dbReference type="Proteomes" id="UP000694308">
    <property type="component" value="Unassembled WGS sequence"/>
</dbReference>
<dbReference type="PANTHER" id="PTHR43479:SF11">
    <property type="entry name" value="ACREF_ENVCD OPERON REPRESSOR-RELATED"/>
    <property type="match status" value="1"/>
</dbReference>